<name>A0ABW0JM94_9GAMM</name>
<feature type="signal peptide" evidence="1">
    <location>
        <begin position="1"/>
        <end position="15"/>
    </location>
</feature>
<comment type="caution">
    <text evidence="2">The sequence shown here is derived from an EMBL/GenBank/DDBJ whole genome shotgun (WGS) entry which is preliminary data.</text>
</comment>
<evidence type="ECO:0000313" key="3">
    <source>
        <dbReference type="Proteomes" id="UP001596013"/>
    </source>
</evidence>
<dbReference type="RefSeq" id="WP_377305161.1">
    <property type="nucleotide sequence ID" value="NZ_JBHSMK010000005.1"/>
</dbReference>
<sequence length="194" mass="20264">MMRVGLVLACAAVLAGCGSPDRPVAPAAAVNSAVAPAVPAAPAQPASLARYDGYGDMRFGMDDAAFDRAWAGELKATTPAAGSSCVSKRPRWVKAPEDFAFMFEGGHFVRYDVGTAKEIAPGGGKVGMSGAQIRSLYGDRVIEQPHKYVAGAKYLRVAAAQGNSVLLFETDATGRVTRWRVGVPPQVDYVEGCG</sequence>
<accession>A0ABW0JM94</accession>
<keyword evidence="1" id="KW-0732">Signal</keyword>
<protein>
    <submittedName>
        <fullName evidence="2">Lectin</fullName>
    </submittedName>
</protein>
<reference evidence="3" key="1">
    <citation type="journal article" date="2019" name="Int. J. Syst. Evol. Microbiol.">
        <title>The Global Catalogue of Microorganisms (GCM) 10K type strain sequencing project: providing services to taxonomists for standard genome sequencing and annotation.</title>
        <authorList>
            <consortium name="The Broad Institute Genomics Platform"/>
            <consortium name="The Broad Institute Genome Sequencing Center for Infectious Disease"/>
            <person name="Wu L."/>
            <person name="Ma J."/>
        </authorList>
    </citation>
    <scope>NUCLEOTIDE SEQUENCE [LARGE SCALE GENOMIC DNA]</scope>
    <source>
        <strain evidence="3">JCM 17130</strain>
    </source>
</reference>
<keyword evidence="3" id="KW-1185">Reference proteome</keyword>
<evidence type="ECO:0000256" key="1">
    <source>
        <dbReference type="SAM" id="SignalP"/>
    </source>
</evidence>
<evidence type="ECO:0000313" key="2">
    <source>
        <dbReference type="EMBL" id="MFC5437095.1"/>
    </source>
</evidence>
<dbReference type="Proteomes" id="UP001596013">
    <property type="component" value="Unassembled WGS sequence"/>
</dbReference>
<gene>
    <name evidence="2" type="ORF">ACFPME_11035</name>
</gene>
<feature type="chain" id="PRO_5047500729" evidence="1">
    <location>
        <begin position="16"/>
        <end position="194"/>
    </location>
</feature>
<proteinExistence type="predicted"/>
<organism evidence="2 3">
    <name type="scientific">Rhodanobacter umsongensis</name>
    <dbReference type="NCBI Taxonomy" id="633153"/>
    <lineage>
        <taxon>Bacteria</taxon>
        <taxon>Pseudomonadati</taxon>
        <taxon>Pseudomonadota</taxon>
        <taxon>Gammaproteobacteria</taxon>
        <taxon>Lysobacterales</taxon>
        <taxon>Rhodanobacteraceae</taxon>
        <taxon>Rhodanobacter</taxon>
    </lineage>
</organism>
<dbReference type="EMBL" id="JBHSMK010000005">
    <property type="protein sequence ID" value="MFC5437095.1"/>
    <property type="molecule type" value="Genomic_DNA"/>
</dbReference>
<dbReference type="PROSITE" id="PS51257">
    <property type="entry name" value="PROKAR_LIPOPROTEIN"/>
    <property type="match status" value="1"/>
</dbReference>